<proteinExistence type="predicted"/>
<keyword evidence="2" id="KW-1185">Reference proteome</keyword>
<name>A0ABY3Y078_9ACTN</name>
<sequence>MTRRLTAALEVAAWWVALAGLWLVLIQTVDALECGVGAGAALLAAYGGRAARRAAVRR</sequence>
<organism evidence="1 2">
    <name type="scientific">Streptomyces tubbatahanensis</name>
    <dbReference type="NCBI Taxonomy" id="2923272"/>
    <lineage>
        <taxon>Bacteria</taxon>
        <taxon>Bacillati</taxon>
        <taxon>Actinomycetota</taxon>
        <taxon>Actinomycetes</taxon>
        <taxon>Kitasatosporales</taxon>
        <taxon>Streptomycetaceae</taxon>
        <taxon>Streptomyces</taxon>
    </lineage>
</organism>
<evidence type="ECO:0000313" key="1">
    <source>
        <dbReference type="EMBL" id="UNT00230.1"/>
    </source>
</evidence>
<reference evidence="1 2" key="1">
    <citation type="journal article" date="2023" name="Microbiol. Spectr.">
        <title>Synergy between Genome Mining, Metabolomics, and Bioinformatics Uncovers Antibacterial Chlorinated Carbazole Alkaloids and Their Biosynthetic Gene Cluster from Streptomyces tubbatahanensis sp. nov., a Novel Actinomycete Isolated from Sulu Sea, Philippines.</title>
        <authorList>
            <person name="Tenebro C.P."/>
            <person name="Trono D.J.V.L."/>
            <person name="Balida L.A.P."/>
            <person name="Bayog L.K.A."/>
            <person name="Bruna J.R."/>
            <person name="Sabido E.M."/>
            <person name="Caspe D.P.C."/>
            <person name="de Los Santos E.L.C."/>
            <person name="Saludes J.P."/>
            <person name="Dalisay D.S."/>
        </authorList>
    </citation>
    <scope>NUCLEOTIDE SEQUENCE [LARGE SCALE GENOMIC DNA]</scope>
    <source>
        <strain evidence="1 2">DSD3025</strain>
    </source>
</reference>
<evidence type="ECO:0000313" key="2">
    <source>
        <dbReference type="Proteomes" id="UP001202244"/>
    </source>
</evidence>
<gene>
    <name evidence="1" type="ORF">MMF93_30035</name>
</gene>
<dbReference type="RefSeq" id="WP_242756311.1">
    <property type="nucleotide sequence ID" value="NZ_CP093846.1"/>
</dbReference>
<protein>
    <submittedName>
        <fullName evidence="1">Uncharacterized protein</fullName>
    </submittedName>
</protein>
<dbReference type="Proteomes" id="UP001202244">
    <property type="component" value="Chromosome"/>
</dbReference>
<dbReference type="EMBL" id="CP093846">
    <property type="protein sequence ID" value="UNT00230.1"/>
    <property type="molecule type" value="Genomic_DNA"/>
</dbReference>
<accession>A0ABY3Y078</accession>